<dbReference type="Gene3D" id="2.60.40.10">
    <property type="entry name" value="Immunoglobulins"/>
    <property type="match status" value="1"/>
</dbReference>
<keyword evidence="12" id="KW-1185">Reference proteome</keyword>
<dbReference type="InterPro" id="IPR013780">
    <property type="entry name" value="Glyco_hydro_b"/>
</dbReference>
<dbReference type="SUPFAM" id="SSF51011">
    <property type="entry name" value="Glycosyl hydrolase domain"/>
    <property type="match status" value="1"/>
</dbReference>
<evidence type="ECO:0000256" key="8">
    <source>
        <dbReference type="ARBA" id="ARBA00029618"/>
    </source>
</evidence>
<organism evidence="11 12">
    <name type="scientific">Salipaludibacillus neizhouensis</name>
    <dbReference type="NCBI Taxonomy" id="885475"/>
    <lineage>
        <taxon>Bacteria</taxon>
        <taxon>Bacillati</taxon>
        <taxon>Bacillota</taxon>
        <taxon>Bacilli</taxon>
        <taxon>Bacillales</taxon>
        <taxon>Bacillaceae</taxon>
    </lineage>
</organism>
<evidence type="ECO:0000256" key="5">
    <source>
        <dbReference type="ARBA" id="ARBA00023295"/>
    </source>
</evidence>
<dbReference type="SUPFAM" id="SSF51445">
    <property type="entry name" value="(Trans)glycosidases"/>
    <property type="match status" value="2"/>
</dbReference>
<evidence type="ECO:0000256" key="1">
    <source>
        <dbReference type="ARBA" id="ARBA00008061"/>
    </source>
</evidence>
<comment type="caution">
    <text evidence="11">The sequence shown here is derived from an EMBL/GenBank/DDBJ whole genome shotgun (WGS) entry which is preliminary data.</text>
</comment>
<dbReference type="GO" id="GO:0051060">
    <property type="term" value="F:pullulanase activity"/>
    <property type="evidence" value="ECO:0007669"/>
    <property type="project" value="UniProtKB-EC"/>
</dbReference>
<dbReference type="Pfam" id="PF02922">
    <property type="entry name" value="CBM_48"/>
    <property type="match status" value="1"/>
</dbReference>
<dbReference type="Gene3D" id="3.20.20.80">
    <property type="entry name" value="Glycosidases"/>
    <property type="match status" value="2"/>
</dbReference>
<dbReference type="SMART" id="SM00642">
    <property type="entry name" value="Aamy"/>
    <property type="match status" value="1"/>
</dbReference>
<dbReference type="Pfam" id="PF18033">
    <property type="entry name" value="SpuA_C"/>
    <property type="match status" value="1"/>
</dbReference>
<dbReference type="CDD" id="cd11341">
    <property type="entry name" value="AmyAc_Pullulanase_LD-like"/>
    <property type="match status" value="1"/>
</dbReference>
<keyword evidence="3" id="KW-0378">Hydrolase</keyword>
<evidence type="ECO:0000256" key="3">
    <source>
        <dbReference type="ARBA" id="ARBA00022801"/>
    </source>
</evidence>
<evidence type="ECO:0000256" key="4">
    <source>
        <dbReference type="ARBA" id="ARBA00022837"/>
    </source>
</evidence>
<dbReference type="PANTHER" id="PTHR43002">
    <property type="entry name" value="GLYCOGEN DEBRANCHING ENZYME"/>
    <property type="match status" value="1"/>
</dbReference>
<dbReference type="Pfam" id="PF00128">
    <property type="entry name" value="Alpha-amylase"/>
    <property type="match status" value="3"/>
</dbReference>
<gene>
    <name evidence="11" type="ORF">CR203_07280</name>
</gene>
<evidence type="ECO:0000256" key="6">
    <source>
        <dbReference type="ARBA" id="ARBA00023965"/>
    </source>
</evidence>
<evidence type="ECO:0000256" key="9">
    <source>
        <dbReference type="ARBA" id="ARBA00031076"/>
    </source>
</evidence>
<keyword evidence="2" id="KW-0732">Signal</keyword>
<dbReference type="GO" id="GO:0005975">
    <property type="term" value="P:carbohydrate metabolic process"/>
    <property type="evidence" value="ECO:0007669"/>
    <property type="project" value="InterPro"/>
</dbReference>
<dbReference type="NCBIfam" id="TIGR02102">
    <property type="entry name" value="pullulan_Gpos"/>
    <property type="match status" value="1"/>
</dbReference>
<evidence type="ECO:0000256" key="7">
    <source>
        <dbReference type="ARBA" id="ARBA00024062"/>
    </source>
</evidence>
<comment type="similarity">
    <text evidence="1">Belongs to the glycosyl hydrolase 13 family.</text>
</comment>
<dbReference type="InterPro" id="IPR017853">
    <property type="entry name" value="GH"/>
</dbReference>
<dbReference type="Pfam" id="PF03714">
    <property type="entry name" value="PUD"/>
    <property type="match status" value="4"/>
</dbReference>
<comment type="catalytic activity">
    <reaction evidence="6">
        <text>Hydrolysis of (1-&gt;6)-alpha-D-glucosidic linkages in pullulan, amylopectin and glycogen, and in the alpha- and beta-limit dextrins of amylopectin and glycogen.</text>
        <dbReference type="EC" id="3.2.1.41"/>
    </reaction>
</comment>
<evidence type="ECO:0000313" key="11">
    <source>
        <dbReference type="EMBL" id="RKL68275.1"/>
    </source>
</evidence>
<dbReference type="CDD" id="cd02860">
    <property type="entry name" value="E_set_Pullulanase"/>
    <property type="match status" value="1"/>
</dbReference>
<name>A0A3A9KKF2_9BACI</name>
<dbReference type="InterPro" id="IPR005323">
    <property type="entry name" value="CBM41_pullulanase"/>
</dbReference>
<dbReference type="CDD" id="cd10315">
    <property type="entry name" value="CBM41_pullulanase"/>
    <property type="match status" value="4"/>
</dbReference>
<keyword evidence="4" id="KW-0106">Calcium</keyword>
<keyword evidence="5" id="KW-0326">Glycosidase</keyword>
<dbReference type="Gene3D" id="2.60.40.1220">
    <property type="match status" value="1"/>
</dbReference>
<dbReference type="InterPro" id="IPR013784">
    <property type="entry name" value="Carb-bd-like_fold"/>
</dbReference>
<dbReference type="SUPFAM" id="SSF49452">
    <property type="entry name" value="Starch-binding domain-like"/>
    <property type="match status" value="4"/>
</dbReference>
<dbReference type="InterPro" id="IPR011838">
    <property type="entry name" value="Pullulan_Gpos"/>
</dbReference>
<dbReference type="SUPFAM" id="SSF81296">
    <property type="entry name" value="E set domains"/>
    <property type="match status" value="1"/>
</dbReference>
<feature type="domain" description="Glycosyl hydrolase family 13 catalytic" evidence="10">
    <location>
        <begin position="390"/>
        <end position="768"/>
    </location>
</feature>
<dbReference type="InterPro" id="IPR014755">
    <property type="entry name" value="Cu-Rt/internalin_Ig-like"/>
</dbReference>
<dbReference type="InterPro" id="IPR013783">
    <property type="entry name" value="Ig-like_fold"/>
</dbReference>
<dbReference type="InterPro" id="IPR004193">
    <property type="entry name" value="Glyco_hydro_13_N"/>
</dbReference>
<dbReference type="OrthoDB" id="9761875at2"/>
<evidence type="ECO:0000256" key="2">
    <source>
        <dbReference type="ARBA" id="ARBA00022729"/>
    </source>
</evidence>
<dbReference type="GO" id="GO:0030246">
    <property type="term" value="F:carbohydrate binding"/>
    <property type="evidence" value="ECO:0007669"/>
    <property type="project" value="InterPro"/>
</dbReference>
<reference evidence="11 12" key="1">
    <citation type="submission" date="2017-10" db="EMBL/GenBank/DDBJ databases">
        <title>Bacillus sp. nov., a halophilic bacterium isolated from a Keqin Lake.</title>
        <authorList>
            <person name="Wang H."/>
        </authorList>
    </citation>
    <scope>NUCLEOTIDE SEQUENCE [LARGE SCALE GENOMIC DNA]</scope>
    <source>
        <strain evidence="11 12">KCTC 13187</strain>
    </source>
</reference>
<dbReference type="Gene3D" id="2.60.40.1110">
    <property type="match status" value="4"/>
</dbReference>
<dbReference type="Gene3D" id="2.60.40.1180">
    <property type="entry name" value="Golgi alpha-mannosidase II"/>
    <property type="match status" value="2"/>
</dbReference>
<protein>
    <recommendedName>
        <fullName evidence="7">pullulanase</fullName>
        <ecNumber evidence="7">3.2.1.41</ecNumber>
    </recommendedName>
    <alternativeName>
        <fullName evidence="8">Alpha-dextrin endo-1,6-alpha-glucosidase</fullName>
    </alternativeName>
    <alternativeName>
        <fullName evidence="9">Pullulan 6-glucanohydrolase</fullName>
    </alternativeName>
</protein>
<dbReference type="InterPro" id="IPR006047">
    <property type="entry name" value="GH13_cat_dom"/>
</dbReference>
<evidence type="ECO:0000313" key="12">
    <source>
        <dbReference type="Proteomes" id="UP000281498"/>
    </source>
</evidence>
<evidence type="ECO:0000259" key="10">
    <source>
        <dbReference type="SMART" id="SM00642"/>
    </source>
</evidence>
<dbReference type="InterPro" id="IPR040806">
    <property type="entry name" value="SpuA_C"/>
</dbReference>
<accession>A0A3A9KKF2</accession>
<dbReference type="Proteomes" id="UP000281498">
    <property type="component" value="Unassembled WGS sequence"/>
</dbReference>
<dbReference type="EMBL" id="PDOE01000002">
    <property type="protein sequence ID" value="RKL68275.1"/>
    <property type="molecule type" value="Genomic_DNA"/>
</dbReference>
<proteinExistence type="inferred from homology"/>
<dbReference type="InterPro" id="IPR014756">
    <property type="entry name" value="Ig_E-set"/>
</dbReference>
<dbReference type="EC" id="3.2.1.41" evidence="7"/>
<sequence length="2034" mass="227395">MMKHKTKRYTAMFMIVIMLMSLLPTFLVRQTVKAEENEGQASATEEIPENTLRVHYETGDNDFTGLGVWFWGDVVTKSEDAGVWPDAATAFSEGGTTDYGAFVDIDLVEGASNVGMLVNNSAGDDLTGEVAVELLSEDMTEVWLSEEGEVSLVEPAEIPENTVRIHYDREDKSYEPWGIWAWGAAAGTFTEWPQDAQPFSNEQTGKYGAYVDLDLVEAAQEIGFLVVNREDGTDQSDDMSFDGLENHDQIFIRDGDAEVYTNPYFVATVEEVEYKDGEFDLSVTGDVGSSLHYNENAVLSVQIENNDNVGIEAIYADLSELGGTSKREIKTDSKEVSISVRHDMAPGEKEIAITVVDEDFGTYTGTAMVNVEARGDKNGDFDWDEAMIYFMLTDRFADGNPDNNDPYGIGYENYENDRGTYQGGDFAGITQNLDYLEDLGINTIWINPIVENVGHDVSFDSEDDAYFSYHGYWASDFEKLNPHLGTLAEFHELIDEAADRNMKIMVDVVLNHPGYGVNVLPEGEEPVGYPTAEDRDRFEGMIRQESGSNDLTMELSGLPDFLTEDPSVRDTLIDWQTSWLERSTTPAGNSIDYFRVDTVKHVDDTTWQQFKNELTKEMPSFKMIGESWGADQNDDQGYLNSGTMDSLLDFGFKTSAKDFVQGQLESVNADLEERNAGLDNTATLGQFLGSHDEPGFLSHEVDGNEGMLKVAAALQITAKGQPVIYYGEELGHSGANNWPYYDNRYDLDWENVEGNEILAHYQKVLAFRGEHSETFARGERSHISGSDEEKFLLFDRTYKYDSVYVGLNVSEAEQQVTVNVDAEGVIVTNHYDGQTYETNSEREVKIPMPAMADGGTVLLTAAGGNILGAGEEGAGDEEDEVVGDDSLRVHYETESNDFSDLGLWIWGDVQQPSNSENWPLDSMPFSEGGTTDYGAYVDVELIEDATRMNLLVNNPAGDNLTGDVSLKLLSPDMDEIWLSEEGDVSFIEPVDLPDNTVRVHYEKEDQAYEPWRVWTWGDVLEATTDWPTGAHPFSDDQVGKHGAFIDLELIENAEEINFLFLNPDTGDQTDDMTFSGLQETDHIFVREGDLTVYSNPYYVLEEGLESGELLSKEQMELRFSSTEKFSQEELTDRVQIQDKDGADVAFDSLVKNDDQKTVTIKGSFDVEATPYDVTFIDNSISVKEGWRFKDDLYAYEGDLGVELHEDDSATLKVWSPSADSVSIVLYDRDDQYEVVQDDVQMTRGDRGVWEVTLDEANTGVADLTGYYYHYNIERDGESVLALDPYASSMATWDSADVDNVPIGKAAIVDPSEIGPELEFAEIDGFEKREDAIIYEIHVRDFTSDPDIDEELEAQFGTFASFVEKLDYIEDLGVTHVQMLPVMSYFFADEFNNGERMLDYDSTDNNYNWGYDPHSYFSLTGMYSEDPDDAKKRIEEFKMLVDEIHARGMGVVLDVVYNHTAQEAIFENLEPEYYHFMNADGTSRTSFGGGRLGTTHDMSRRILVDSIMHWVEEYKVDGFRFDMMGDHDAESIQIAYDKAKEANPNIVMIGEGWRTFAGDENGGDVVPADQDWMAQTESVGSFSDEFRNELKSGFGSEGQPRFLTGGARSIQQIFDNVTANPHNFTATNPGDVVPYIAAHDNLTLHDVIAQSIKKDPAHHEEEIHQRIRLGNVMLLTSQGTPFIHAGQEFGRTKQFRADTIEAPYKSTYMESEDGTPFEYPYFIHDSYDSTDAINMFDWDKATDEEAFPISNQTREYTTGLIELRRSTDAFRLGTIDEIEDNVSLIDAPEMKEEDLILGFKAVSSDDSETYFVFVNTDNQERTLTLEDDLTQGTVLVDGNESGLKKVKDPSGFELSSDQIKIDPLTAVVVKKEAKKTSPPQADDQGKIEVSIGQADKKVMIPAHAAAINGKNRVVIERDDFSMEVPGSVLESLRALNETDKNAQISIDFAQKSTESISSILDEQSASQHAKIRSAGDVFDFSLSIIGSDGNTKTLDRFEEPIRIKLKVNTKTNSDLSGIYKVHEDGELKYVGGDVD</sequence>